<dbReference type="InterPro" id="IPR016032">
    <property type="entry name" value="Sig_transdc_resp-reg_C-effctor"/>
</dbReference>
<dbReference type="InterPro" id="IPR011006">
    <property type="entry name" value="CheY-like_superfamily"/>
</dbReference>
<dbReference type="Pfam" id="PF00196">
    <property type="entry name" value="GerE"/>
    <property type="match status" value="1"/>
</dbReference>
<dbReference type="RefSeq" id="WP_379586444.1">
    <property type="nucleotide sequence ID" value="NZ_JBHSQW010000035.1"/>
</dbReference>
<feature type="domain" description="Response regulatory" evidence="4">
    <location>
        <begin position="6"/>
        <end position="122"/>
    </location>
</feature>
<keyword evidence="2" id="KW-0597">Phosphoprotein</keyword>
<proteinExistence type="predicted"/>
<dbReference type="SMART" id="SM00421">
    <property type="entry name" value="HTH_LUXR"/>
    <property type="match status" value="1"/>
</dbReference>
<evidence type="ECO:0000313" key="6">
    <source>
        <dbReference type="Proteomes" id="UP001596302"/>
    </source>
</evidence>
<keyword evidence="1" id="KW-0238">DNA-binding</keyword>
<dbReference type="InterPro" id="IPR036388">
    <property type="entry name" value="WH-like_DNA-bd_sf"/>
</dbReference>
<evidence type="ECO:0000259" key="4">
    <source>
        <dbReference type="PROSITE" id="PS50110"/>
    </source>
</evidence>
<gene>
    <name evidence="5" type="ORF">ACFQE5_17530</name>
</gene>
<name>A0ABW1J682_9PSEU</name>
<feature type="domain" description="HTH luxR-type" evidence="3">
    <location>
        <begin position="137"/>
        <end position="202"/>
    </location>
</feature>
<dbReference type="Pfam" id="PF00072">
    <property type="entry name" value="Response_reg"/>
    <property type="match status" value="1"/>
</dbReference>
<evidence type="ECO:0000259" key="3">
    <source>
        <dbReference type="PROSITE" id="PS50043"/>
    </source>
</evidence>
<accession>A0ABW1J682</accession>
<comment type="caution">
    <text evidence="5">The sequence shown here is derived from an EMBL/GenBank/DDBJ whole genome shotgun (WGS) entry which is preliminary data.</text>
</comment>
<evidence type="ECO:0000256" key="1">
    <source>
        <dbReference type="ARBA" id="ARBA00023125"/>
    </source>
</evidence>
<dbReference type="SMART" id="SM00448">
    <property type="entry name" value="REC"/>
    <property type="match status" value="1"/>
</dbReference>
<dbReference type="InterPro" id="IPR000792">
    <property type="entry name" value="Tscrpt_reg_LuxR_C"/>
</dbReference>
<dbReference type="Gene3D" id="1.10.10.10">
    <property type="entry name" value="Winged helix-like DNA-binding domain superfamily/Winged helix DNA-binding domain"/>
    <property type="match status" value="1"/>
</dbReference>
<dbReference type="EMBL" id="JBHSQW010000035">
    <property type="protein sequence ID" value="MFC5996010.1"/>
    <property type="molecule type" value="Genomic_DNA"/>
</dbReference>
<dbReference type="SUPFAM" id="SSF52172">
    <property type="entry name" value="CheY-like"/>
    <property type="match status" value="1"/>
</dbReference>
<dbReference type="Proteomes" id="UP001596302">
    <property type="component" value="Unassembled WGS sequence"/>
</dbReference>
<dbReference type="Gene3D" id="3.40.50.2300">
    <property type="match status" value="1"/>
</dbReference>
<evidence type="ECO:0000256" key="2">
    <source>
        <dbReference type="PROSITE-ProRule" id="PRU00169"/>
    </source>
</evidence>
<organism evidence="5 6">
    <name type="scientific">Pseudonocardia hispaniensis</name>
    <dbReference type="NCBI Taxonomy" id="904933"/>
    <lineage>
        <taxon>Bacteria</taxon>
        <taxon>Bacillati</taxon>
        <taxon>Actinomycetota</taxon>
        <taxon>Actinomycetes</taxon>
        <taxon>Pseudonocardiales</taxon>
        <taxon>Pseudonocardiaceae</taxon>
        <taxon>Pseudonocardia</taxon>
    </lineage>
</organism>
<dbReference type="PANTHER" id="PTHR43214:SF42">
    <property type="entry name" value="TRANSCRIPTIONAL REGULATORY PROTEIN DESR"/>
    <property type="match status" value="1"/>
</dbReference>
<protein>
    <submittedName>
        <fullName evidence="5">Response regulator</fullName>
    </submittedName>
</protein>
<dbReference type="SUPFAM" id="SSF46894">
    <property type="entry name" value="C-terminal effector domain of the bipartite response regulators"/>
    <property type="match status" value="1"/>
</dbReference>
<keyword evidence="6" id="KW-1185">Reference proteome</keyword>
<feature type="modified residue" description="4-aspartylphosphate" evidence="2">
    <location>
        <position position="57"/>
    </location>
</feature>
<dbReference type="PROSITE" id="PS50110">
    <property type="entry name" value="RESPONSE_REGULATORY"/>
    <property type="match status" value="1"/>
</dbReference>
<dbReference type="CDD" id="cd06170">
    <property type="entry name" value="LuxR_C_like"/>
    <property type="match status" value="1"/>
</dbReference>
<dbReference type="PRINTS" id="PR00038">
    <property type="entry name" value="HTHLUXR"/>
</dbReference>
<evidence type="ECO:0000313" key="5">
    <source>
        <dbReference type="EMBL" id="MFC5996010.1"/>
    </source>
</evidence>
<sequence length="204" mass="21784">MIDSIRLVLADDESLTRGAVGALLGLEPDLRVVAEAATGQEAIAAIREHRPDIAVLDVEMPGCDGAEVAQWVAVHEPGTRCIILTRHARPGVLRRALAAGAAGFVTKSAPASVLAEVVRRIHRGGRYVDPELALTALTAEDCPLTDRELEILRNVDDATTAADIAHRLHLSPGTVRNYLSSAIQKLGAGNRSDAARRARDRGWL</sequence>
<reference evidence="6" key="1">
    <citation type="journal article" date="2019" name="Int. J. Syst. Evol. Microbiol.">
        <title>The Global Catalogue of Microorganisms (GCM) 10K type strain sequencing project: providing services to taxonomists for standard genome sequencing and annotation.</title>
        <authorList>
            <consortium name="The Broad Institute Genomics Platform"/>
            <consortium name="The Broad Institute Genome Sequencing Center for Infectious Disease"/>
            <person name="Wu L."/>
            <person name="Ma J."/>
        </authorList>
    </citation>
    <scope>NUCLEOTIDE SEQUENCE [LARGE SCALE GENOMIC DNA]</scope>
    <source>
        <strain evidence="6">CCM 8391</strain>
    </source>
</reference>
<dbReference type="PROSITE" id="PS50043">
    <property type="entry name" value="HTH_LUXR_2"/>
    <property type="match status" value="1"/>
</dbReference>
<dbReference type="InterPro" id="IPR001789">
    <property type="entry name" value="Sig_transdc_resp-reg_receiver"/>
</dbReference>
<dbReference type="InterPro" id="IPR039420">
    <property type="entry name" value="WalR-like"/>
</dbReference>
<dbReference type="PANTHER" id="PTHR43214">
    <property type="entry name" value="TWO-COMPONENT RESPONSE REGULATOR"/>
    <property type="match status" value="1"/>
</dbReference>